<feature type="transmembrane region" description="Helical" evidence="1">
    <location>
        <begin position="64"/>
        <end position="84"/>
    </location>
</feature>
<name>A0A6C0J0K1_9ZZZZ</name>
<evidence type="ECO:0000313" key="2">
    <source>
        <dbReference type="EMBL" id="QHT98852.1"/>
    </source>
</evidence>
<organism evidence="2">
    <name type="scientific">viral metagenome</name>
    <dbReference type="NCBI Taxonomy" id="1070528"/>
    <lineage>
        <taxon>unclassified sequences</taxon>
        <taxon>metagenomes</taxon>
        <taxon>organismal metagenomes</taxon>
    </lineage>
</organism>
<keyword evidence="1" id="KW-0812">Transmembrane</keyword>
<keyword evidence="1" id="KW-0472">Membrane</keyword>
<proteinExistence type="predicted"/>
<protein>
    <submittedName>
        <fullName evidence="2">Uncharacterized protein</fullName>
    </submittedName>
</protein>
<dbReference type="EMBL" id="MN740297">
    <property type="protein sequence ID" value="QHT98852.1"/>
    <property type="molecule type" value="Genomic_DNA"/>
</dbReference>
<reference evidence="2" key="1">
    <citation type="journal article" date="2020" name="Nature">
        <title>Giant virus diversity and host interactions through global metagenomics.</title>
        <authorList>
            <person name="Schulz F."/>
            <person name="Roux S."/>
            <person name="Paez-Espino D."/>
            <person name="Jungbluth S."/>
            <person name="Walsh D.A."/>
            <person name="Denef V.J."/>
            <person name="McMahon K.D."/>
            <person name="Konstantinidis K.T."/>
            <person name="Eloe-Fadrosh E.A."/>
            <person name="Kyrpides N.C."/>
            <person name="Woyke T."/>
        </authorList>
    </citation>
    <scope>NUCLEOTIDE SEQUENCE</scope>
    <source>
        <strain evidence="2">GVMAG-M-3300025695-21</strain>
    </source>
</reference>
<keyword evidence="1" id="KW-1133">Transmembrane helix</keyword>
<evidence type="ECO:0000256" key="1">
    <source>
        <dbReference type="SAM" id="Phobius"/>
    </source>
</evidence>
<accession>A0A6C0J0K1</accession>
<sequence length="88" mass="10674">MEYINNEVEYKKIYDIETLKNYKELVKNMNSNEFDDTSIDNINIYELEDIISKYIDDTYCNNSIYHITPIFFNFLFIIGSFSIYSQFF</sequence>
<dbReference type="AlphaFoldDB" id="A0A6C0J0K1"/>